<comment type="similarity">
    <text evidence="1">Belongs to the 'phage' integrase family.</text>
</comment>
<dbReference type="InterPro" id="IPR002104">
    <property type="entry name" value="Integrase_catalytic"/>
</dbReference>
<organism evidence="6 7">
    <name type="scientific">Vibrio lentus</name>
    <dbReference type="NCBI Taxonomy" id="136468"/>
    <lineage>
        <taxon>Bacteria</taxon>
        <taxon>Pseudomonadati</taxon>
        <taxon>Pseudomonadota</taxon>
        <taxon>Gammaproteobacteria</taxon>
        <taxon>Vibrionales</taxon>
        <taxon>Vibrionaceae</taxon>
        <taxon>Vibrio</taxon>
    </lineage>
</organism>
<dbReference type="Pfam" id="PF00589">
    <property type="entry name" value="Phage_integrase"/>
    <property type="match status" value="1"/>
</dbReference>
<sequence length="223" mass="25403">MTKARAKAKSLTPSQIRKLLVRCQLMQNPELKRVVLALSFSTLRVSELAQLTVDDVLMPTGKIKEEIYLRASLCKRRKPRSIWLSKLAKQMIQEWVDYRKSHNWATTFNNTYQGLNPLSKLVLNNRARSYSMKRKTRINKAGEQVDYQACDVLELMIRNIYQRSGLKGSSSHTGRRSYGSNMNAQGIELNAIQRALGHAEPSMSLEYIDISTNQLSKAAELAL</sequence>
<keyword evidence="3" id="KW-0238">DNA-binding</keyword>
<keyword evidence="4" id="KW-0233">DNA recombination</keyword>
<dbReference type="SUPFAM" id="SSF56349">
    <property type="entry name" value="DNA breaking-rejoining enzymes"/>
    <property type="match status" value="1"/>
</dbReference>
<evidence type="ECO:0000313" key="6">
    <source>
        <dbReference type="EMBL" id="PME60876.1"/>
    </source>
</evidence>
<dbReference type="RefSeq" id="WP_102268609.1">
    <property type="nucleotide sequence ID" value="NZ_MCSH01000154.1"/>
</dbReference>
<dbReference type="EMBL" id="MCSI01000141">
    <property type="protein sequence ID" value="PME60876.1"/>
    <property type="molecule type" value="Genomic_DNA"/>
</dbReference>
<protein>
    <submittedName>
        <fullName evidence="6">Site-specific recombinase</fullName>
    </submittedName>
</protein>
<evidence type="ECO:0000256" key="3">
    <source>
        <dbReference type="ARBA" id="ARBA00023125"/>
    </source>
</evidence>
<evidence type="ECO:0000256" key="1">
    <source>
        <dbReference type="ARBA" id="ARBA00008857"/>
    </source>
</evidence>
<dbReference type="AlphaFoldDB" id="A0A2N7BPZ1"/>
<dbReference type="PANTHER" id="PTHR30349:SF41">
    <property type="entry name" value="INTEGRASE_RECOMBINASE PROTEIN MJ0367-RELATED"/>
    <property type="match status" value="1"/>
</dbReference>
<dbReference type="PROSITE" id="PS51898">
    <property type="entry name" value="TYR_RECOMBINASE"/>
    <property type="match status" value="1"/>
</dbReference>
<evidence type="ECO:0000256" key="2">
    <source>
        <dbReference type="ARBA" id="ARBA00022908"/>
    </source>
</evidence>
<evidence type="ECO:0000256" key="4">
    <source>
        <dbReference type="ARBA" id="ARBA00023172"/>
    </source>
</evidence>
<dbReference type="GO" id="GO:0006310">
    <property type="term" value="P:DNA recombination"/>
    <property type="evidence" value="ECO:0007669"/>
    <property type="project" value="UniProtKB-KW"/>
</dbReference>
<keyword evidence="2" id="KW-0229">DNA integration</keyword>
<dbReference type="Gene3D" id="1.10.443.10">
    <property type="entry name" value="Intergrase catalytic core"/>
    <property type="match status" value="1"/>
</dbReference>
<dbReference type="InterPro" id="IPR050090">
    <property type="entry name" value="Tyrosine_recombinase_XerCD"/>
</dbReference>
<evidence type="ECO:0000259" key="5">
    <source>
        <dbReference type="PROSITE" id="PS51898"/>
    </source>
</evidence>
<feature type="domain" description="Tyr recombinase" evidence="5">
    <location>
        <begin position="6"/>
        <end position="220"/>
    </location>
</feature>
<dbReference type="CDD" id="cd00397">
    <property type="entry name" value="DNA_BRE_C"/>
    <property type="match status" value="1"/>
</dbReference>
<dbReference type="Proteomes" id="UP000235778">
    <property type="component" value="Unassembled WGS sequence"/>
</dbReference>
<evidence type="ECO:0000313" key="7">
    <source>
        <dbReference type="Proteomes" id="UP000235778"/>
    </source>
</evidence>
<dbReference type="InterPro" id="IPR011010">
    <property type="entry name" value="DNA_brk_join_enz"/>
</dbReference>
<dbReference type="InterPro" id="IPR013762">
    <property type="entry name" value="Integrase-like_cat_sf"/>
</dbReference>
<gene>
    <name evidence="6" type="ORF">BCV30_12605</name>
</gene>
<accession>A0A2N7BPZ1</accession>
<comment type="caution">
    <text evidence="6">The sequence shown here is derived from an EMBL/GenBank/DDBJ whole genome shotgun (WGS) entry which is preliminary data.</text>
</comment>
<name>A0A2N7BPZ1_9VIBR</name>
<dbReference type="GO" id="GO:0015074">
    <property type="term" value="P:DNA integration"/>
    <property type="evidence" value="ECO:0007669"/>
    <property type="project" value="UniProtKB-KW"/>
</dbReference>
<dbReference type="GO" id="GO:0003677">
    <property type="term" value="F:DNA binding"/>
    <property type="evidence" value="ECO:0007669"/>
    <property type="project" value="UniProtKB-KW"/>
</dbReference>
<dbReference type="PANTHER" id="PTHR30349">
    <property type="entry name" value="PHAGE INTEGRASE-RELATED"/>
    <property type="match status" value="1"/>
</dbReference>
<proteinExistence type="inferred from homology"/>
<reference evidence="7" key="1">
    <citation type="submission" date="2016-07" db="EMBL/GenBank/DDBJ databases">
        <title>Nontailed viruses are major unrecognized killers of bacteria in the ocean.</title>
        <authorList>
            <person name="Kauffman K."/>
            <person name="Hussain F."/>
            <person name="Yang J."/>
            <person name="Arevalo P."/>
            <person name="Brown J."/>
            <person name="Cutler M."/>
            <person name="Kelly L."/>
            <person name="Polz M.F."/>
        </authorList>
    </citation>
    <scope>NUCLEOTIDE SEQUENCE [LARGE SCALE GENOMIC DNA]</scope>
    <source>
        <strain evidence="7">10N.286.55.C1</strain>
    </source>
</reference>